<reference evidence="1 2" key="1">
    <citation type="journal article" date="2022" name="Nat. Plants">
        <title>Genomes of leafy and leafless Platanthera orchids illuminate the evolution of mycoheterotrophy.</title>
        <authorList>
            <person name="Li M.H."/>
            <person name="Liu K.W."/>
            <person name="Li Z."/>
            <person name="Lu H.C."/>
            <person name="Ye Q.L."/>
            <person name="Zhang D."/>
            <person name="Wang J.Y."/>
            <person name="Li Y.F."/>
            <person name="Zhong Z.M."/>
            <person name="Liu X."/>
            <person name="Yu X."/>
            <person name="Liu D.K."/>
            <person name="Tu X.D."/>
            <person name="Liu B."/>
            <person name="Hao Y."/>
            <person name="Liao X.Y."/>
            <person name="Jiang Y.T."/>
            <person name="Sun W.H."/>
            <person name="Chen J."/>
            <person name="Chen Y.Q."/>
            <person name="Ai Y."/>
            <person name="Zhai J.W."/>
            <person name="Wu S.S."/>
            <person name="Zhou Z."/>
            <person name="Hsiao Y.Y."/>
            <person name="Wu W.L."/>
            <person name="Chen Y.Y."/>
            <person name="Lin Y.F."/>
            <person name="Hsu J.L."/>
            <person name="Li C.Y."/>
            <person name="Wang Z.W."/>
            <person name="Zhao X."/>
            <person name="Zhong W.Y."/>
            <person name="Ma X.K."/>
            <person name="Ma L."/>
            <person name="Huang J."/>
            <person name="Chen G.Z."/>
            <person name="Huang M.Z."/>
            <person name="Huang L."/>
            <person name="Peng D.H."/>
            <person name="Luo Y.B."/>
            <person name="Zou S.Q."/>
            <person name="Chen S.P."/>
            <person name="Lan S."/>
            <person name="Tsai W.C."/>
            <person name="Van de Peer Y."/>
            <person name="Liu Z.J."/>
        </authorList>
    </citation>
    <scope>NUCLEOTIDE SEQUENCE [LARGE SCALE GENOMIC DNA]</scope>
    <source>
        <strain evidence="1">Lor287</strain>
    </source>
</reference>
<evidence type="ECO:0000313" key="2">
    <source>
        <dbReference type="Proteomes" id="UP001418222"/>
    </source>
</evidence>
<sequence>MQEVIFDIVKNVYAAPTQKPTIYDIQEVFSSPGRMSSFVFLMLTYFLRLLSHIKKFILLRI</sequence>
<name>A0AAP0B579_9ASPA</name>
<accession>A0AAP0B579</accession>
<dbReference type="Proteomes" id="UP001418222">
    <property type="component" value="Unassembled WGS sequence"/>
</dbReference>
<evidence type="ECO:0000313" key="1">
    <source>
        <dbReference type="EMBL" id="KAK8926394.1"/>
    </source>
</evidence>
<gene>
    <name evidence="1" type="ORF">KSP39_PZI018999</name>
</gene>
<proteinExistence type="predicted"/>
<protein>
    <submittedName>
        <fullName evidence="1">Uncharacterized protein</fullName>
    </submittedName>
</protein>
<comment type="caution">
    <text evidence="1">The sequence shown here is derived from an EMBL/GenBank/DDBJ whole genome shotgun (WGS) entry which is preliminary data.</text>
</comment>
<dbReference type="EMBL" id="JBBWWQ010000016">
    <property type="protein sequence ID" value="KAK8926394.1"/>
    <property type="molecule type" value="Genomic_DNA"/>
</dbReference>
<organism evidence="1 2">
    <name type="scientific">Platanthera zijinensis</name>
    <dbReference type="NCBI Taxonomy" id="2320716"/>
    <lineage>
        <taxon>Eukaryota</taxon>
        <taxon>Viridiplantae</taxon>
        <taxon>Streptophyta</taxon>
        <taxon>Embryophyta</taxon>
        <taxon>Tracheophyta</taxon>
        <taxon>Spermatophyta</taxon>
        <taxon>Magnoliopsida</taxon>
        <taxon>Liliopsida</taxon>
        <taxon>Asparagales</taxon>
        <taxon>Orchidaceae</taxon>
        <taxon>Orchidoideae</taxon>
        <taxon>Orchideae</taxon>
        <taxon>Orchidinae</taxon>
        <taxon>Platanthera</taxon>
    </lineage>
</organism>
<dbReference type="AlphaFoldDB" id="A0AAP0B579"/>
<keyword evidence="2" id="KW-1185">Reference proteome</keyword>